<dbReference type="EMBL" id="JAOTPV010000051">
    <property type="protein sequence ID" value="KAJ4466767.1"/>
    <property type="molecule type" value="Genomic_DNA"/>
</dbReference>
<keyword evidence="2" id="KW-0288">FMN</keyword>
<dbReference type="GO" id="GO:0018580">
    <property type="term" value="F:nitronate monooxygenase activity"/>
    <property type="evidence" value="ECO:0007669"/>
    <property type="project" value="InterPro"/>
</dbReference>
<dbReference type="InterPro" id="IPR004136">
    <property type="entry name" value="NMO"/>
</dbReference>
<evidence type="ECO:0000313" key="5">
    <source>
        <dbReference type="Proteomes" id="UP001150266"/>
    </source>
</evidence>
<dbReference type="SUPFAM" id="SSF51412">
    <property type="entry name" value="Inosine monophosphate dehydrogenase (IMPDH)"/>
    <property type="match status" value="1"/>
</dbReference>
<keyword evidence="5" id="KW-1185">Reference proteome</keyword>
<dbReference type="Proteomes" id="UP001150266">
    <property type="component" value="Unassembled WGS sequence"/>
</dbReference>
<comment type="caution">
    <text evidence="4">The sequence shown here is derived from an EMBL/GenBank/DDBJ whole genome shotgun (WGS) entry which is preliminary data.</text>
</comment>
<dbReference type="OrthoDB" id="2349068at2759"/>
<evidence type="ECO:0000256" key="2">
    <source>
        <dbReference type="ARBA" id="ARBA00022643"/>
    </source>
</evidence>
<dbReference type="AlphaFoldDB" id="A0A9W8ZUM0"/>
<dbReference type="Pfam" id="PF03060">
    <property type="entry name" value="NMO"/>
    <property type="match status" value="1"/>
</dbReference>
<keyword evidence="4" id="KW-0223">Dioxygenase</keyword>
<dbReference type="CDD" id="cd04730">
    <property type="entry name" value="NPD_like"/>
    <property type="match status" value="1"/>
</dbReference>
<protein>
    <submittedName>
        <fullName evidence="4">2-nitropropane dioxygenase</fullName>
    </submittedName>
</protein>
<sequence>MTSMNTKLTVLLGTKIPMVSAPMYYASTPEMAAAATRAGAFGFIAAGFTPSTTLVEEIRAARSILKTSSDAPVPIGVGLLGWILDQTETSDDPRIPAVLAERPVAVWLAFGVDLGKYVAQVRQYDAAREHKTIVFVIVNNVDEAVRAATEWKVDVLVVQGNEAGGHGRGDAPPLLTLLASVLAAVPSGPVILAAGGVSTGSQVAALLTMGTDGVVIGSRLLCTPECMYPEQSKDVILNSKLSCTMRSTVFDEVNRTAMWPNGINGRAIANDIVQDEKVGLSLEERLKKHDESKMNGESNRLVIWAGDAVGFVNDKESTQSVLQRLHQDAVTAIRKGAEILDV</sequence>
<dbReference type="PANTHER" id="PTHR32332">
    <property type="entry name" value="2-NITROPROPANE DIOXYGENASE"/>
    <property type="match status" value="1"/>
</dbReference>
<dbReference type="InterPro" id="IPR013785">
    <property type="entry name" value="Aldolase_TIM"/>
</dbReference>
<organism evidence="4 5">
    <name type="scientific">Lentinula aciculospora</name>
    <dbReference type="NCBI Taxonomy" id="153920"/>
    <lineage>
        <taxon>Eukaryota</taxon>
        <taxon>Fungi</taxon>
        <taxon>Dikarya</taxon>
        <taxon>Basidiomycota</taxon>
        <taxon>Agaricomycotina</taxon>
        <taxon>Agaricomycetes</taxon>
        <taxon>Agaricomycetidae</taxon>
        <taxon>Agaricales</taxon>
        <taxon>Marasmiineae</taxon>
        <taxon>Omphalotaceae</taxon>
        <taxon>Lentinula</taxon>
    </lineage>
</organism>
<proteinExistence type="predicted"/>
<evidence type="ECO:0000256" key="1">
    <source>
        <dbReference type="ARBA" id="ARBA00022630"/>
    </source>
</evidence>
<keyword evidence="3" id="KW-0560">Oxidoreductase</keyword>
<dbReference type="GO" id="GO:0051213">
    <property type="term" value="F:dioxygenase activity"/>
    <property type="evidence" value="ECO:0007669"/>
    <property type="project" value="UniProtKB-KW"/>
</dbReference>
<keyword evidence="1" id="KW-0285">Flavoprotein</keyword>
<accession>A0A9W8ZUM0</accession>
<dbReference type="PANTHER" id="PTHR32332:SF31">
    <property type="entry name" value="2-NITROPROPANE DIOXYGENASE FAMILY, PUTATIVE (AFU_ORTHOLOGUE AFUA_2G09850)-RELATED"/>
    <property type="match status" value="1"/>
</dbReference>
<gene>
    <name evidence="4" type="ORF">J3R30DRAFT_2214544</name>
</gene>
<reference evidence="4" key="1">
    <citation type="submission" date="2022-08" db="EMBL/GenBank/DDBJ databases">
        <title>A Global Phylogenomic Analysis of the Shiitake Genus Lentinula.</title>
        <authorList>
            <consortium name="DOE Joint Genome Institute"/>
            <person name="Sierra-Patev S."/>
            <person name="Min B."/>
            <person name="Naranjo-Ortiz M."/>
            <person name="Looney B."/>
            <person name="Konkel Z."/>
            <person name="Slot J.C."/>
            <person name="Sakamoto Y."/>
            <person name="Steenwyk J.L."/>
            <person name="Rokas A."/>
            <person name="Carro J."/>
            <person name="Camarero S."/>
            <person name="Ferreira P."/>
            <person name="Molpeceres G."/>
            <person name="Ruiz-Duenas F.J."/>
            <person name="Serrano A."/>
            <person name="Henrissat B."/>
            <person name="Drula E."/>
            <person name="Hughes K.W."/>
            <person name="Mata J.L."/>
            <person name="Ishikawa N.K."/>
            <person name="Vargas-Isla R."/>
            <person name="Ushijima S."/>
            <person name="Smith C.A."/>
            <person name="Ahrendt S."/>
            <person name="Andreopoulos W."/>
            <person name="He G."/>
            <person name="Labutti K."/>
            <person name="Lipzen A."/>
            <person name="Ng V."/>
            <person name="Riley R."/>
            <person name="Sandor L."/>
            <person name="Barry K."/>
            <person name="Martinez A.T."/>
            <person name="Xiao Y."/>
            <person name="Gibbons J.G."/>
            <person name="Terashima K."/>
            <person name="Grigoriev I.V."/>
            <person name="Hibbett D.S."/>
        </authorList>
    </citation>
    <scope>NUCLEOTIDE SEQUENCE</scope>
    <source>
        <strain evidence="4">JLM2183</strain>
    </source>
</reference>
<evidence type="ECO:0000256" key="3">
    <source>
        <dbReference type="ARBA" id="ARBA00023002"/>
    </source>
</evidence>
<dbReference type="Gene3D" id="3.20.20.70">
    <property type="entry name" value="Aldolase class I"/>
    <property type="match status" value="1"/>
</dbReference>
<evidence type="ECO:0000313" key="4">
    <source>
        <dbReference type="EMBL" id="KAJ4466767.1"/>
    </source>
</evidence>
<name>A0A9W8ZUM0_9AGAR</name>